<dbReference type="InterPro" id="IPR039483">
    <property type="entry name" value="Meu6_PH_dom"/>
</dbReference>
<dbReference type="InterPro" id="IPR051707">
    <property type="entry name" value="PI-Interact_SigTrans_Reg"/>
</dbReference>
<feature type="compositionally biased region" description="Low complexity" evidence="1">
    <location>
        <begin position="477"/>
        <end position="492"/>
    </location>
</feature>
<comment type="caution">
    <text evidence="3">The sequence shown here is derived from an EMBL/GenBank/DDBJ whole genome shotgun (WGS) entry which is preliminary data.</text>
</comment>
<feature type="compositionally biased region" description="Basic and acidic residues" evidence="1">
    <location>
        <begin position="454"/>
        <end position="476"/>
    </location>
</feature>
<dbReference type="AlphaFoldDB" id="A0A9W8EBN5"/>
<dbReference type="Proteomes" id="UP001151582">
    <property type="component" value="Unassembled WGS sequence"/>
</dbReference>
<feature type="compositionally biased region" description="Basic and acidic residues" evidence="1">
    <location>
        <begin position="353"/>
        <end position="414"/>
    </location>
</feature>
<evidence type="ECO:0000259" key="2">
    <source>
        <dbReference type="PROSITE" id="PS50003"/>
    </source>
</evidence>
<dbReference type="Pfam" id="PF00169">
    <property type="entry name" value="PH"/>
    <property type="match status" value="1"/>
</dbReference>
<feature type="compositionally biased region" description="Basic and acidic residues" evidence="1">
    <location>
        <begin position="569"/>
        <end position="587"/>
    </location>
</feature>
<feature type="compositionally biased region" description="Basic and acidic residues" evidence="1">
    <location>
        <begin position="823"/>
        <end position="855"/>
    </location>
</feature>
<feature type="region of interest" description="Disordered" evidence="1">
    <location>
        <begin position="290"/>
        <end position="336"/>
    </location>
</feature>
<feature type="region of interest" description="Disordered" evidence="1">
    <location>
        <begin position="756"/>
        <end position="855"/>
    </location>
</feature>
<evidence type="ECO:0000313" key="4">
    <source>
        <dbReference type="Proteomes" id="UP001151582"/>
    </source>
</evidence>
<proteinExistence type="predicted"/>
<dbReference type="PANTHER" id="PTHR14336:SF8">
    <property type="entry name" value="PROTEIN OPY1"/>
    <property type="match status" value="1"/>
</dbReference>
<dbReference type="PROSITE" id="PS50003">
    <property type="entry name" value="PH_DOMAIN"/>
    <property type="match status" value="2"/>
</dbReference>
<feature type="compositionally biased region" description="Basic and acidic residues" evidence="1">
    <location>
        <begin position="80"/>
        <end position="99"/>
    </location>
</feature>
<dbReference type="InterPro" id="IPR011993">
    <property type="entry name" value="PH-like_dom_sf"/>
</dbReference>
<feature type="compositionally biased region" description="Basic and acidic residues" evidence="1">
    <location>
        <begin position="535"/>
        <end position="561"/>
    </location>
</feature>
<organism evidence="3 4">
    <name type="scientific">Dimargaris verticillata</name>
    <dbReference type="NCBI Taxonomy" id="2761393"/>
    <lineage>
        <taxon>Eukaryota</taxon>
        <taxon>Fungi</taxon>
        <taxon>Fungi incertae sedis</taxon>
        <taxon>Zoopagomycota</taxon>
        <taxon>Kickxellomycotina</taxon>
        <taxon>Dimargaritomycetes</taxon>
        <taxon>Dimargaritales</taxon>
        <taxon>Dimargaritaceae</taxon>
        <taxon>Dimargaris</taxon>
    </lineage>
</organism>
<feature type="compositionally biased region" description="Acidic residues" evidence="1">
    <location>
        <begin position="64"/>
        <end position="76"/>
    </location>
</feature>
<name>A0A9W8EBN5_9FUNG</name>
<feature type="compositionally biased region" description="Basic and acidic residues" evidence="1">
    <location>
        <begin position="19"/>
        <end position="33"/>
    </location>
</feature>
<sequence length="855" mass="91002">MASVQSDAPVAQPAPAVEKTVEDKDSVMAEEPTKTAVDTPAEPAVAKVEAVAETPAEVTSAEEAQAEPEAVQEEVAAEPAEVKADEPKAGEVEAEAKPEEEVEEVVETTKGGFLGQRGPRPLRIWQKRYFAFRDEPYALSDLHLVYKKNSSAALQLIRGGDRTSSGKGAETNKHVESLHRTMATATVSSQGLLYYFKSEKDTARPLGIINLRDVPEDSPVAEKSVRANAFSLKTHTRTYMLSAASDKDLKSWLKTLKEGVAAAQDLPDLAEDETYKASLQQLTEGKAFGKPAVTTPKAGAVSDNEVFSGSEVEPDATDKKEGDAPETTDATPSTSTKRKSYFAAFDTFIKGFKHEAPTPKTDEKAAESAETTEAKADAPAEEEAAKSEAEVEIKPEAEVTDKSIEAAKDGEVKEPATAAQSPAEQAKQKAKELGTFISKFLPKRGQAEAVAADKPGDEAEAKPEADAAKEGDKAAEEVPAAEPMVEEAAAPETEADKPAEEAAAETAAPAPRTSSPLGRTLTKIFRPLHLNKAAEPAEVKDKAEPEAKEEEAKADETDKATDAPAEEQAEAKAEEPAAETAEDKPAEAAESTEEDKKAAKPTSFLKRLGTLGRGVRGQAAAVASTSTEAAKEGDKAPEIAKDEVEAPVTSEGEGDAEAPVAPLKSGFLQKQSHFVRGYDRKFVSLTPEGSLVYGKSEKETKGLKSVPVTKTTKINKVDDGKRPFSFDVVNANRTYRLVADSDEERTSWMDALIAFQETLPEPEPEAKAEEPVTEAEPAKEEAKDDAAPVLPKPDVTGELTEPAAEETPEVAKVEETPAQAETEAPKAEEEAPKAKAEEPATETKAEEPTPAKTDA</sequence>
<feature type="domain" description="PH" evidence="2">
    <location>
        <begin position="661"/>
        <end position="757"/>
    </location>
</feature>
<feature type="compositionally biased region" description="Basic and acidic residues" evidence="1">
    <location>
        <begin position="764"/>
        <end position="786"/>
    </location>
</feature>
<evidence type="ECO:0000256" key="1">
    <source>
        <dbReference type="SAM" id="MobiDB-lite"/>
    </source>
</evidence>
<dbReference type="SUPFAM" id="SSF50729">
    <property type="entry name" value="PH domain-like"/>
    <property type="match status" value="2"/>
</dbReference>
<dbReference type="Pfam" id="PF15406">
    <property type="entry name" value="PH_6"/>
    <property type="match status" value="1"/>
</dbReference>
<dbReference type="PANTHER" id="PTHR14336">
    <property type="entry name" value="TANDEM PH DOMAIN CONTAINING PROTEIN"/>
    <property type="match status" value="1"/>
</dbReference>
<dbReference type="EMBL" id="JANBQB010000001">
    <property type="protein sequence ID" value="KAJ1985348.1"/>
    <property type="molecule type" value="Genomic_DNA"/>
</dbReference>
<evidence type="ECO:0000313" key="3">
    <source>
        <dbReference type="EMBL" id="KAJ1985348.1"/>
    </source>
</evidence>
<feature type="compositionally biased region" description="Low complexity" evidence="1">
    <location>
        <begin position="39"/>
        <end position="63"/>
    </location>
</feature>
<dbReference type="InterPro" id="IPR001849">
    <property type="entry name" value="PH_domain"/>
</dbReference>
<feature type="region of interest" description="Disordered" evidence="1">
    <location>
        <begin position="1"/>
        <end position="113"/>
    </location>
</feature>
<feature type="region of interest" description="Disordered" evidence="1">
    <location>
        <begin position="353"/>
        <end position="664"/>
    </location>
</feature>
<dbReference type="SMART" id="SM00233">
    <property type="entry name" value="PH"/>
    <property type="match status" value="2"/>
</dbReference>
<keyword evidence="4" id="KW-1185">Reference proteome</keyword>
<dbReference type="Gene3D" id="2.30.29.30">
    <property type="entry name" value="Pleckstrin-homology domain (PH domain)/Phosphotyrosine-binding domain (PTB)"/>
    <property type="match status" value="2"/>
</dbReference>
<dbReference type="OrthoDB" id="5593352at2759"/>
<accession>A0A9W8EBN5</accession>
<feature type="domain" description="PH" evidence="2">
    <location>
        <begin position="107"/>
        <end position="261"/>
    </location>
</feature>
<feature type="compositionally biased region" description="Basic and acidic residues" evidence="1">
    <location>
        <begin position="629"/>
        <end position="644"/>
    </location>
</feature>
<protein>
    <recommendedName>
        <fullName evidence="2">PH domain-containing protein</fullName>
    </recommendedName>
</protein>
<gene>
    <name evidence="3" type="ORF">H4R34_000002</name>
</gene>
<feature type="compositionally biased region" description="Low complexity" evidence="1">
    <location>
        <begin position="616"/>
        <end position="628"/>
    </location>
</feature>
<reference evidence="3" key="1">
    <citation type="submission" date="2022-07" db="EMBL/GenBank/DDBJ databases">
        <title>Phylogenomic reconstructions and comparative analyses of Kickxellomycotina fungi.</title>
        <authorList>
            <person name="Reynolds N.K."/>
            <person name="Stajich J.E."/>
            <person name="Barry K."/>
            <person name="Grigoriev I.V."/>
            <person name="Crous P."/>
            <person name="Smith M.E."/>
        </authorList>
    </citation>
    <scope>NUCLEOTIDE SEQUENCE</scope>
    <source>
        <strain evidence="3">RSA 567</strain>
    </source>
</reference>